<dbReference type="Pfam" id="PF08478">
    <property type="entry name" value="POTRA_1"/>
    <property type="match status" value="1"/>
</dbReference>
<dbReference type="GO" id="GO:0043093">
    <property type="term" value="P:FtsZ-dependent cytokinesis"/>
    <property type="evidence" value="ECO:0007669"/>
    <property type="project" value="UniProtKB-UniRule"/>
</dbReference>
<evidence type="ECO:0000256" key="9">
    <source>
        <dbReference type="SAM" id="MobiDB-lite"/>
    </source>
</evidence>
<dbReference type="RefSeq" id="WP_143941702.1">
    <property type="nucleotide sequence ID" value="NZ_VKLS01000094.1"/>
</dbReference>
<dbReference type="GO" id="GO:0090529">
    <property type="term" value="P:cell septum assembly"/>
    <property type="evidence" value="ECO:0007669"/>
    <property type="project" value="InterPro"/>
</dbReference>
<evidence type="ECO:0000256" key="3">
    <source>
        <dbReference type="ARBA" id="ARBA00022618"/>
    </source>
</evidence>
<dbReference type="GO" id="GO:0005886">
    <property type="term" value="C:plasma membrane"/>
    <property type="evidence" value="ECO:0007669"/>
    <property type="project" value="UniProtKB-SubCell"/>
</dbReference>
<keyword evidence="2 8" id="KW-1003">Cell membrane</keyword>
<comment type="function">
    <text evidence="8">Essential cell division protein.</text>
</comment>
<dbReference type="InterPro" id="IPR050487">
    <property type="entry name" value="FtsQ_DivIB"/>
</dbReference>
<dbReference type="InterPro" id="IPR005548">
    <property type="entry name" value="Cell_div_FtsQ/DivIB_C"/>
</dbReference>
<protein>
    <recommendedName>
        <fullName evidence="8">Cell division protein FtsQ</fullName>
    </recommendedName>
</protein>
<dbReference type="InterPro" id="IPR013685">
    <property type="entry name" value="POTRA_FtsQ_type"/>
</dbReference>
<dbReference type="Pfam" id="PF03799">
    <property type="entry name" value="FtsQ_DivIB_C"/>
    <property type="match status" value="1"/>
</dbReference>
<comment type="subcellular location">
    <subcellularLocation>
        <location evidence="8">Cell membrane</location>
        <topology evidence="8">Single-pass type II membrane protein</topology>
    </subcellularLocation>
    <subcellularLocation>
        <location evidence="1">Membrane</location>
    </subcellularLocation>
    <text evidence="8">Localizes to the division septum.</text>
</comment>
<evidence type="ECO:0000256" key="5">
    <source>
        <dbReference type="ARBA" id="ARBA00022989"/>
    </source>
</evidence>
<evidence type="ECO:0000313" key="11">
    <source>
        <dbReference type="EMBL" id="TSB42280.1"/>
    </source>
</evidence>
<keyword evidence="12" id="KW-1185">Reference proteome</keyword>
<keyword evidence="6 8" id="KW-0472">Membrane</keyword>
<feature type="compositionally biased region" description="Low complexity" evidence="9">
    <location>
        <begin position="13"/>
        <end position="25"/>
    </location>
</feature>
<dbReference type="EMBL" id="VKLS01000094">
    <property type="protein sequence ID" value="TSB42280.1"/>
    <property type="molecule type" value="Genomic_DNA"/>
</dbReference>
<dbReference type="InterPro" id="IPR034746">
    <property type="entry name" value="POTRA"/>
</dbReference>
<evidence type="ECO:0000256" key="1">
    <source>
        <dbReference type="ARBA" id="ARBA00004370"/>
    </source>
</evidence>
<gene>
    <name evidence="8" type="primary">ftsQ</name>
    <name evidence="11" type="ORF">FNZ23_10755</name>
</gene>
<keyword evidence="5 8" id="KW-1133">Transmembrane helix</keyword>
<evidence type="ECO:0000256" key="8">
    <source>
        <dbReference type="HAMAP-Rule" id="MF_00911"/>
    </source>
</evidence>
<evidence type="ECO:0000256" key="2">
    <source>
        <dbReference type="ARBA" id="ARBA00022475"/>
    </source>
</evidence>
<feature type="region of interest" description="Disordered" evidence="9">
    <location>
        <begin position="1"/>
        <end position="25"/>
    </location>
</feature>
<dbReference type="InterPro" id="IPR026579">
    <property type="entry name" value="FtsQ"/>
</dbReference>
<feature type="domain" description="POTRA" evidence="10">
    <location>
        <begin position="71"/>
        <end position="140"/>
    </location>
</feature>
<dbReference type="HAMAP" id="MF_00911">
    <property type="entry name" value="FtsQ_subfam"/>
    <property type="match status" value="1"/>
</dbReference>
<keyword evidence="7 8" id="KW-0131">Cell cycle</keyword>
<name>A0A553ZLH3_9ACTN</name>
<dbReference type="PROSITE" id="PS51779">
    <property type="entry name" value="POTRA"/>
    <property type="match status" value="1"/>
</dbReference>
<keyword evidence="3 8" id="KW-0132">Cell division</keyword>
<dbReference type="PANTHER" id="PTHR37820:SF1">
    <property type="entry name" value="CELL DIVISION PROTEIN FTSQ"/>
    <property type="match status" value="1"/>
</dbReference>
<comment type="similarity">
    <text evidence="8">Belongs to the FtsQ/DivIB family. FtsQ subfamily.</text>
</comment>
<sequence>MAGPTAARSGTKGASASGRAPAEPARAGRRLWPRLPFRFRRPGRRGLIITLILALLLGGFAVWALYGSNWLRVSGVKASGTRVLTLGEVVEAADAPLRSPLVSVDTDAIAARLRHRLPRIKSVDVVRSWPHTIVLKVTEREPELVMPEGGKYVEVDAEGVRFATVPAPPKGVPALQLAAGDAPSLDRFGPARLRRAAVEVASGLPKTLHNEVKAVRVTSYDAITLELVGKRTVVWGSSEHGPRKAAVLAALLKAARDAHHFDVSVPSAPAVSGS</sequence>
<accession>A0A553ZLH3</accession>
<reference evidence="11 12" key="1">
    <citation type="submission" date="2019-07" db="EMBL/GenBank/DDBJ databases">
        <title>Draft genome for Streptomyces benahoarensis MZ03-48.</title>
        <authorList>
            <person name="Gonzalez-Pimentel J.L."/>
        </authorList>
    </citation>
    <scope>NUCLEOTIDE SEQUENCE [LARGE SCALE GENOMIC DNA]</scope>
    <source>
        <strain evidence="11 12">MZ03-48</strain>
    </source>
</reference>
<evidence type="ECO:0000256" key="7">
    <source>
        <dbReference type="ARBA" id="ARBA00023306"/>
    </source>
</evidence>
<feature type="transmembrane region" description="Helical" evidence="8">
    <location>
        <begin position="47"/>
        <end position="66"/>
    </location>
</feature>
<dbReference type="Gene3D" id="3.10.20.310">
    <property type="entry name" value="membrane protein fhac"/>
    <property type="match status" value="1"/>
</dbReference>
<comment type="caution">
    <text evidence="11">The sequence shown here is derived from an EMBL/GenBank/DDBJ whole genome shotgun (WGS) entry which is preliminary data.</text>
</comment>
<evidence type="ECO:0000313" key="12">
    <source>
        <dbReference type="Proteomes" id="UP000320888"/>
    </source>
</evidence>
<dbReference type="PANTHER" id="PTHR37820">
    <property type="entry name" value="CELL DIVISION PROTEIN DIVIB"/>
    <property type="match status" value="1"/>
</dbReference>
<dbReference type="AlphaFoldDB" id="A0A553ZLH3"/>
<keyword evidence="4 8" id="KW-0812">Transmembrane</keyword>
<evidence type="ECO:0000259" key="10">
    <source>
        <dbReference type="PROSITE" id="PS51779"/>
    </source>
</evidence>
<evidence type="ECO:0000256" key="4">
    <source>
        <dbReference type="ARBA" id="ARBA00022692"/>
    </source>
</evidence>
<organism evidence="11 12">
    <name type="scientific">Streptomyces benahoarensis</name>
    <dbReference type="NCBI Taxonomy" id="2595054"/>
    <lineage>
        <taxon>Bacteria</taxon>
        <taxon>Bacillati</taxon>
        <taxon>Actinomycetota</taxon>
        <taxon>Actinomycetes</taxon>
        <taxon>Kitasatosporales</taxon>
        <taxon>Streptomycetaceae</taxon>
        <taxon>Streptomyces</taxon>
    </lineage>
</organism>
<evidence type="ECO:0000256" key="6">
    <source>
        <dbReference type="ARBA" id="ARBA00023136"/>
    </source>
</evidence>
<dbReference type="OrthoDB" id="9790760at2"/>
<proteinExistence type="inferred from homology"/>
<dbReference type="GO" id="GO:0032153">
    <property type="term" value="C:cell division site"/>
    <property type="evidence" value="ECO:0007669"/>
    <property type="project" value="UniProtKB-UniRule"/>
</dbReference>
<dbReference type="Proteomes" id="UP000320888">
    <property type="component" value="Unassembled WGS sequence"/>
</dbReference>